<dbReference type="Proteomes" id="UP000030905">
    <property type="component" value="Chromosome"/>
</dbReference>
<dbReference type="AlphaFoldDB" id="A0A0H3J386"/>
<reference evidence="3 4" key="3">
    <citation type="journal article" name="Genome Announc.">
        <title>Improved Draft Genome Sequence of Clostridium pasteurianum Strain ATCC 6013 (DSM 525) Using a Hybrid Next-Generation Sequencing Approach.</title>
        <authorList>
            <person name="Pyne M.E."/>
            <person name="Utturkar S."/>
            <person name="Brown S.D."/>
            <person name="Moo-Young M."/>
            <person name="Chung D.A."/>
            <person name="Chou C.P."/>
        </authorList>
    </citation>
    <scope>NUCLEOTIDE SEQUENCE [LARGE SCALE GENOMIC DNA]</scope>
    <source>
        <strain evidence="3 4">ATCC 6013</strain>
    </source>
</reference>
<keyword evidence="2" id="KW-0808">Transferase</keyword>
<dbReference type="SUPFAM" id="SSF55729">
    <property type="entry name" value="Acyl-CoA N-acyltransferases (Nat)"/>
    <property type="match status" value="1"/>
</dbReference>
<dbReference type="KEGG" id="cpae:CPAST_c11670"/>
<dbReference type="RefSeq" id="WP_003448148.1">
    <property type="nucleotide sequence ID" value="NZ_ANZB01000020.1"/>
</dbReference>
<protein>
    <submittedName>
        <fullName evidence="2">Putative acetyltransferase</fullName>
    </submittedName>
</protein>
<evidence type="ECO:0000259" key="1">
    <source>
        <dbReference type="PROSITE" id="PS51186"/>
    </source>
</evidence>
<gene>
    <name evidence="2" type="ORF">CLPA_c11670</name>
    <name evidence="3" type="ORF">CP6013_01985</name>
</gene>
<evidence type="ECO:0000313" key="2">
    <source>
        <dbReference type="EMBL" id="AJA51255.1"/>
    </source>
</evidence>
<keyword evidence="5" id="KW-1185">Reference proteome</keyword>
<dbReference type="EMBL" id="CP009268">
    <property type="protein sequence ID" value="AJA51255.1"/>
    <property type="molecule type" value="Genomic_DNA"/>
</dbReference>
<dbReference type="InterPro" id="IPR000182">
    <property type="entry name" value="GNAT_dom"/>
</dbReference>
<evidence type="ECO:0000313" key="5">
    <source>
        <dbReference type="Proteomes" id="UP000030905"/>
    </source>
</evidence>
<reference evidence="3" key="2">
    <citation type="submission" date="2015-10" db="EMBL/GenBank/DDBJ databases">
        <title>Improved Draft Genome Sequence of Clostridium pasteurianum Strain ATCC 6013 (DSM 525) Using a Hybrid Next-Generation Sequencing Approach.</title>
        <authorList>
            <person name="Pyne M.E."/>
            <person name="Utturkar S.M."/>
            <person name="Brown S.D."/>
            <person name="Moo-Young M."/>
            <person name="Chung D.A."/>
            <person name="Chou P.C."/>
        </authorList>
    </citation>
    <scope>NUCLEOTIDE SEQUENCE</scope>
    <source>
        <strain evidence="3">ATCC 6013</strain>
    </source>
</reference>
<proteinExistence type="predicted"/>
<dbReference type="EMBL" id="JPGY02000001">
    <property type="protein sequence ID" value="KRU12737.1"/>
    <property type="molecule type" value="Genomic_DNA"/>
</dbReference>
<dbReference type="Proteomes" id="UP000028042">
    <property type="component" value="Unassembled WGS sequence"/>
</dbReference>
<dbReference type="Pfam" id="PF13527">
    <property type="entry name" value="Acetyltransf_9"/>
    <property type="match status" value="1"/>
</dbReference>
<dbReference type="eggNOG" id="COG3153">
    <property type="taxonomic scope" value="Bacteria"/>
</dbReference>
<dbReference type="Gene3D" id="3.40.630.30">
    <property type="match status" value="1"/>
</dbReference>
<dbReference type="KEGG" id="cpat:CLPA_c11670"/>
<name>A0A0H3J386_CLOPA</name>
<evidence type="ECO:0000313" key="3">
    <source>
        <dbReference type="EMBL" id="KRU12737.1"/>
    </source>
</evidence>
<accession>A0A0H3J386</accession>
<sequence length="172" mass="19814">MKIRQEKPDDYLEVYELVKKSFATSSHADGTEPDYLNEIRKKDSFIPELSLVVENHDGKLIGQVVLYKTIITLLDRKITELLLSPISVHPDFFRQGIACAMMEEAFKIALKMGYSAVFLCGNPDFYHKIGFRPTYEFYIFHINDRSKKAEWCMVRELTVGALKNINGTIDIN</sequence>
<dbReference type="GO" id="GO:0016747">
    <property type="term" value="F:acyltransferase activity, transferring groups other than amino-acyl groups"/>
    <property type="evidence" value="ECO:0007669"/>
    <property type="project" value="InterPro"/>
</dbReference>
<dbReference type="InterPro" id="IPR016181">
    <property type="entry name" value="Acyl_CoA_acyltransferase"/>
</dbReference>
<organism evidence="2 5">
    <name type="scientific">Clostridium pasteurianum DSM 525 = ATCC 6013</name>
    <dbReference type="NCBI Taxonomy" id="1262449"/>
    <lineage>
        <taxon>Bacteria</taxon>
        <taxon>Bacillati</taxon>
        <taxon>Bacillota</taxon>
        <taxon>Clostridia</taxon>
        <taxon>Eubacteriales</taxon>
        <taxon>Clostridiaceae</taxon>
        <taxon>Clostridium</taxon>
    </lineage>
</organism>
<dbReference type="CDD" id="cd04301">
    <property type="entry name" value="NAT_SF"/>
    <property type="match status" value="1"/>
</dbReference>
<evidence type="ECO:0000313" key="4">
    <source>
        <dbReference type="Proteomes" id="UP000028042"/>
    </source>
</evidence>
<dbReference type="PATRIC" id="fig|1262449.3.peg.3973"/>
<reference evidence="2 5" key="1">
    <citation type="journal article" date="2015" name="Genome Announc.">
        <title>Complete Genome Sequence of the Nitrogen-Fixing and Solvent-Producing Clostridium pasteurianum DSM 525.</title>
        <authorList>
            <person name="Poehlein A."/>
            <person name="Grosse-Honebrink A."/>
            <person name="Zhang Y."/>
            <person name="Minton N.P."/>
            <person name="Daniel R."/>
        </authorList>
    </citation>
    <scope>NUCLEOTIDE SEQUENCE [LARGE SCALE GENOMIC DNA]</scope>
    <source>
        <strain evidence="2">DSM 525</strain>
        <strain evidence="5">DSM 525 / ATCC 6013</strain>
    </source>
</reference>
<dbReference type="PROSITE" id="PS51186">
    <property type="entry name" value="GNAT"/>
    <property type="match status" value="1"/>
</dbReference>
<dbReference type="GeneID" id="93073353"/>
<feature type="domain" description="N-acetyltransferase" evidence="1">
    <location>
        <begin position="1"/>
        <end position="158"/>
    </location>
</feature>